<dbReference type="RefSeq" id="WP_222509686.1">
    <property type="nucleotide sequence ID" value="NZ_JAHVJA010000013.1"/>
</dbReference>
<name>A0ABS7NKI9_9RHOB</name>
<dbReference type="InterPro" id="IPR010982">
    <property type="entry name" value="Lambda_DNA-bd_dom_sf"/>
</dbReference>
<protein>
    <submittedName>
        <fullName evidence="3">Cupin domain-containing protein</fullName>
    </submittedName>
</protein>
<dbReference type="SMART" id="SM00530">
    <property type="entry name" value="HTH_XRE"/>
    <property type="match status" value="1"/>
</dbReference>
<dbReference type="Pfam" id="PF07883">
    <property type="entry name" value="Cupin_2"/>
    <property type="match status" value="1"/>
</dbReference>
<keyword evidence="1" id="KW-0238">DNA-binding</keyword>
<feature type="domain" description="HTH cro/C1-type" evidence="2">
    <location>
        <begin position="23"/>
        <end position="77"/>
    </location>
</feature>
<accession>A0ABS7NKI9</accession>
<evidence type="ECO:0000259" key="2">
    <source>
        <dbReference type="PROSITE" id="PS50943"/>
    </source>
</evidence>
<comment type="caution">
    <text evidence="3">The sequence shown here is derived from an EMBL/GenBank/DDBJ whole genome shotgun (WGS) entry which is preliminary data.</text>
</comment>
<dbReference type="InterPro" id="IPR001387">
    <property type="entry name" value="Cro/C1-type_HTH"/>
</dbReference>
<dbReference type="EMBL" id="JAHVJA010000013">
    <property type="protein sequence ID" value="MBY6141705.1"/>
    <property type="molecule type" value="Genomic_DNA"/>
</dbReference>
<dbReference type="CDD" id="cd00093">
    <property type="entry name" value="HTH_XRE"/>
    <property type="match status" value="1"/>
</dbReference>
<dbReference type="Gene3D" id="2.60.120.10">
    <property type="entry name" value="Jelly Rolls"/>
    <property type="match status" value="1"/>
</dbReference>
<dbReference type="SUPFAM" id="SSF47413">
    <property type="entry name" value="lambda repressor-like DNA-binding domains"/>
    <property type="match status" value="1"/>
</dbReference>
<dbReference type="CDD" id="cd02209">
    <property type="entry name" value="cupin_XRE_C"/>
    <property type="match status" value="1"/>
</dbReference>
<dbReference type="Proteomes" id="UP000766629">
    <property type="component" value="Unassembled WGS sequence"/>
</dbReference>
<proteinExistence type="predicted"/>
<reference evidence="3 4" key="1">
    <citation type="submission" date="2021-06" db="EMBL/GenBank/DDBJ databases">
        <title>50 bacteria genomes isolated from Dapeng, Shenzhen, China.</title>
        <authorList>
            <person name="Zheng W."/>
            <person name="Yu S."/>
            <person name="Huang Y."/>
        </authorList>
    </citation>
    <scope>NUCLEOTIDE SEQUENCE [LARGE SCALE GENOMIC DNA]</scope>
    <source>
        <strain evidence="3 4">DP1N14-2</strain>
    </source>
</reference>
<dbReference type="Pfam" id="PF13560">
    <property type="entry name" value="HTH_31"/>
    <property type="match status" value="1"/>
</dbReference>
<dbReference type="SUPFAM" id="SSF51182">
    <property type="entry name" value="RmlC-like cupins"/>
    <property type="match status" value="1"/>
</dbReference>
<dbReference type="PROSITE" id="PS50943">
    <property type="entry name" value="HTH_CROC1"/>
    <property type="match status" value="1"/>
</dbReference>
<evidence type="ECO:0000256" key="1">
    <source>
        <dbReference type="ARBA" id="ARBA00023125"/>
    </source>
</evidence>
<evidence type="ECO:0000313" key="4">
    <source>
        <dbReference type="Proteomes" id="UP000766629"/>
    </source>
</evidence>
<dbReference type="PANTHER" id="PTHR46797">
    <property type="entry name" value="HTH-TYPE TRANSCRIPTIONAL REGULATOR"/>
    <property type="match status" value="1"/>
</dbReference>
<sequence length="206" mass="22262">MNRSALSDTLQDGLEAYRIGPKVRALRLAKDMGLAQLGGHTGLSAAMLSRIERGQVFPTLATLLRIALVFGVGLDHFFAPGEEEPVFEVVRARDRLKLGDKTDGPVSYLFESLDFPVSKSRFQAYLAEFSVTAAQSRPHSHEGAEMVYVIEGSLELAIHGRTEVLQKGDSVYFDAGFEHSYRSAGGQRCRALVVVSGGNAASGESS</sequence>
<dbReference type="InterPro" id="IPR013096">
    <property type="entry name" value="Cupin_2"/>
</dbReference>
<dbReference type="InterPro" id="IPR011051">
    <property type="entry name" value="RmlC_Cupin_sf"/>
</dbReference>
<organism evidence="3 4">
    <name type="scientific">Leisingera daeponensis</name>
    <dbReference type="NCBI Taxonomy" id="405746"/>
    <lineage>
        <taxon>Bacteria</taxon>
        <taxon>Pseudomonadati</taxon>
        <taxon>Pseudomonadota</taxon>
        <taxon>Alphaproteobacteria</taxon>
        <taxon>Rhodobacterales</taxon>
        <taxon>Roseobacteraceae</taxon>
        <taxon>Leisingera</taxon>
    </lineage>
</organism>
<dbReference type="InterPro" id="IPR014710">
    <property type="entry name" value="RmlC-like_jellyroll"/>
</dbReference>
<evidence type="ECO:0000313" key="3">
    <source>
        <dbReference type="EMBL" id="MBY6141705.1"/>
    </source>
</evidence>
<dbReference type="InterPro" id="IPR050807">
    <property type="entry name" value="TransReg_Diox_bact_type"/>
</dbReference>
<dbReference type="Gene3D" id="1.10.260.40">
    <property type="entry name" value="lambda repressor-like DNA-binding domains"/>
    <property type="match status" value="1"/>
</dbReference>
<keyword evidence="4" id="KW-1185">Reference proteome</keyword>
<gene>
    <name evidence="3" type="ORF">KUV26_19865</name>
</gene>
<dbReference type="PANTHER" id="PTHR46797:SF19">
    <property type="entry name" value="BLL2473 PROTEIN"/>
    <property type="match status" value="1"/>
</dbReference>